<evidence type="ECO:0000313" key="1">
    <source>
        <dbReference type="EMBL" id="KAK3757070.1"/>
    </source>
</evidence>
<protein>
    <submittedName>
        <fullName evidence="1">Uncharacterized protein</fullName>
    </submittedName>
</protein>
<name>A0AAE0YU35_9GAST</name>
<proteinExistence type="predicted"/>
<reference evidence="1" key="1">
    <citation type="journal article" date="2023" name="G3 (Bethesda)">
        <title>A reference genome for the long-term kleptoplast-retaining sea slug Elysia crispata morphotype clarki.</title>
        <authorList>
            <person name="Eastman K.E."/>
            <person name="Pendleton A.L."/>
            <person name="Shaikh M.A."/>
            <person name="Suttiyut T."/>
            <person name="Ogas R."/>
            <person name="Tomko P."/>
            <person name="Gavelis G."/>
            <person name="Widhalm J.R."/>
            <person name="Wisecaver J.H."/>
        </authorList>
    </citation>
    <scope>NUCLEOTIDE SEQUENCE</scope>
    <source>
        <strain evidence="1">ECLA1</strain>
    </source>
</reference>
<evidence type="ECO:0000313" key="2">
    <source>
        <dbReference type="Proteomes" id="UP001283361"/>
    </source>
</evidence>
<dbReference type="EMBL" id="JAWDGP010005413">
    <property type="protein sequence ID" value="KAK3757070.1"/>
    <property type="molecule type" value="Genomic_DNA"/>
</dbReference>
<keyword evidence="2" id="KW-1185">Reference proteome</keyword>
<sequence>MGVQPALHGLNRYHLRSLDQRVRIFQLRQDNDSTSVPAGMTLPLLKTLFCLCPPSTKEGSLKTANRIELSELYCAVRELHILLSLKALHVKHKSKK</sequence>
<gene>
    <name evidence="1" type="ORF">RRG08_021257</name>
</gene>
<dbReference type="AlphaFoldDB" id="A0AAE0YU35"/>
<dbReference type="Proteomes" id="UP001283361">
    <property type="component" value="Unassembled WGS sequence"/>
</dbReference>
<comment type="caution">
    <text evidence="1">The sequence shown here is derived from an EMBL/GenBank/DDBJ whole genome shotgun (WGS) entry which is preliminary data.</text>
</comment>
<accession>A0AAE0YU35</accession>
<organism evidence="1 2">
    <name type="scientific">Elysia crispata</name>
    <name type="common">lettuce slug</name>
    <dbReference type="NCBI Taxonomy" id="231223"/>
    <lineage>
        <taxon>Eukaryota</taxon>
        <taxon>Metazoa</taxon>
        <taxon>Spiralia</taxon>
        <taxon>Lophotrochozoa</taxon>
        <taxon>Mollusca</taxon>
        <taxon>Gastropoda</taxon>
        <taxon>Heterobranchia</taxon>
        <taxon>Euthyneura</taxon>
        <taxon>Panpulmonata</taxon>
        <taxon>Sacoglossa</taxon>
        <taxon>Placobranchoidea</taxon>
        <taxon>Plakobranchidae</taxon>
        <taxon>Elysia</taxon>
    </lineage>
</organism>